<evidence type="ECO:0008006" key="4">
    <source>
        <dbReference type="Google" id="ProtNLM"/>
    </source>
</evidence>
<dbReference type="EMBL" id="LT629736">
    <property type="protein sequence ID" value="SDS18976.1"/>
    <property type="molecule type" value="Genomic_DNA"/>
</dbReference>
<dbReference type="OrthoDB" id="581986at2"/>
<gene>
    <name evidence="2" type="ORF">SAMN05216421_1068</name>
</gene>
<keyword evidence="3" id="KW-1185">Reference proteome</keyword>
<dbReference type="STRING" id="487184.SAMN05216421_1068"/>
<evidence type="ECO:0000313" key="3">
    <source>
        <dbReference type="Proteomes" id="UP000243207"/>
    </source>
</evidence>
<feature type="region of interest" description="Disordered" evidence="1">
    <location>
        <begin position="1"/>
        <end position="35"/>
    </location>
</feature>
<dbReference type="Proteomes" id="UP000243207">
    <property type="component" value="Chromosome I"/>
</dbReference>
<feature type="compositionally biased region" description="Polar residues" evidence="1">
    <location>
        <begin position="196"/>
        <end position="216"/>
    </location>
</feature>
<reference evidence="3" key="1">
    <citation type="submission" date="2016-10" db="EMBL/GenBank/DDBJ databases">
        <authorList>
            <person name="Varghese N."/>
            <person name="Submissions S."/>
        </authorList>
    </citation>
    <scope>NUCLEOTIDE SEQUENCE [LARGE SCALE GENOMIC DNA]</scope>
    <source>
        <strain evidence="3">NRRL B-51270</strain>
    </source>
</reference>
<feature type="compositionally biased region" description="Basic and acidic residues" evidence="1">
    <location>
        <begin position="19"/>
        <end position="28"/>
    </location>
</feature>
<dbReference type="RefSeq" id="WP_093392177.1">
    <property type="nucleotide sequence ID" value="NZ_LT629736.1"/>
</dbReference>
<organism evidence="2 3">
    <name type="scientific">Halopseudomonas xinjiangensis</name>
    <dbReference type="NCBI Taxonomy" id="487184"/>
    <lineage>
        <taxon>Bacteria</taxon>
        <taxon>Pseudomonadati</taxon>
        <taxon>Pseudomonadota</taxon>
        <taxon>Gammaproteobacteria</taxon>
        <taxon>Pseudomonadales</taxon>
        <taxon>Pseudomonadaceae</taxon>
        <taxon>Halopseudomonas</taxon>
    </lineage>
</organism>
<dbReference type="AlphaFoldDB" id="A0A1H1Q6D0"/>
<proteinExistence type="predicted"/>
<evidence type="ECO:0000256" key="1">
    <source>
        <dbReference type="SAM" id="MobiDB-lite"/>
    </source>
</evidence>
<protein>
    <recommendedName>
        <fullName evidence="4">J domain-containing protein</fullName>
    </recommendedName>
</protein>
<evidence type="ECO:0000313" key="2">
    <source>
        <dbReference type="EMBL" id="SDS18976.1"/>
    </source>
</evidence>
<name>A0A1H1Q6D0_9GAMM</name>
<sequence length="216" mass="24276">MSEPTRSPLTWPHWFPRTPARERKDGRFKTKNSSGYSHKSLTLQQACGRVLAELSKFTRHGHTWRCNPDTVIISTDLQLRRDGLPRSGQRAPADPGAAVYFNLDGRDRCIPCDTYNRIEDNIAAIAATIEALRTIERHGSQMFEAAFVGFQGLPAPDQVVGRSWRDVLNYYGADLAEARQAYMRARKAAHEDHGGSSDQFHQVQTAWAQAQQELGP</sequence>
<feature type="region of interest" description="Disordered" evidence="1">
    <location>
        <begin position="186"/>
        <end position="216"/>
    </location>
</feature>
<accession>A0A1H1Q6D0</accession>